<dbReference type="EMBL" id="JAGFBR010000017">
    <property type="protein sequence ID" value="KAH0451839.1"/>
    <property type="molecule type" value="Genomic_DNA"/>
</dbReference>
<evidence type="ECO:0000313" key="2">
    <source>
        <dbReference type="Proteomes" id="UP000775213"/>
    </source>
</evidence>
<sequence>MIHLRPQSLRARFSRCTGNVKNYVDPKGVTCNFDEFVQNSTLAEMENGEEEKQTVDNTKDLQAMIHADDHLIAAMIFLVKDIFHATYNYTCMHHMSLQRGWQIDDFSETFF</sequence>
<organism evidence="1 2">
    <name type="scientific">Dendrobium chrysotoxum</name>
    <name type="common">Orchid</name>
    <dbReference type="NCBI Taxonomy" id="161865"/>
    <lineage>
        <taxon>Eukaryota</taxon>
        <taxon>Viridiplantae</taxon>
        <taxon>Streptophyta</taxon>
        <taxon>Embryophyta</taxon>
        <taxon>Tracheophyta</taxon>
        <taxon>Spermatophyta</taxon>
        <taxon>Magnoliopsida</taxon>
        <taxon>Liliopsida</taxon>
        <taxon>Asparagales</taxon>
        <taxon>Orchidaceae</taxon>
        <taxon>Epidendroideae</taxon>
        <taxon>Malaxideae</taxon>
        <taxon>Dendrobiinae</taxon>
        <taxon>Dendrobium</taxon>
    </lineage>
</organism>
<comment type="caution">
    <text evidence="1">The sequence shown here is derived from an EMBL/GenBank/DDBJ whole genome shotgun (WGS) entry which is preliminary data.</text>
</comment>
<proteinExistence type="predicted"/>
<dbReference type="Proteomes" id="UP000775213">
    <property type="component" value="Unassembled WGS sequence"/>
</dbReference>
<dbReference type="AlphaFoldDB" id="A0AAV7G7N0"/>
<protein>
    <submittedName>
        <fullName evidence="1">Uncharacterized protein</fullName>
    </submittedName>
</protein>
<evidence type="ECO:0000313" key="1">
    <source>
        <dbReference type="EMBL" id="KAH0451839.1"/>
    </source>
</evidence>
<accession>A0AAV7G7N0</accession>
<name>A0AAV7G7N0_DENCH</name>
<gene>
    <name evidence="1" type="ORF">IEQ34_019138</name>
</gene>
<reference evidence="1 2" key="1">
    <citation type="journal article" date="2021" name="Hortic Res">
        <title>Chromosome-scale assembly of the Dendrobium chrysotoxum genome enhances the understanding of orchid evolution.</title>
        <authorList>
            <person name="Zhang Y."/>
            <person name="Zhang G.Q."/>
            <person name="Zhang D."/>
            <person name="Liu X.D."/>
            <person name="Xu X.Y."/>
            <person name="Sun W.H."/>
            <person name="Yu X."/>
            <person name="Zhu X."/>
            <person name="Wang Z.W."/>
            <person name="Zhao X."/>
            <person name="Zhong W.Y."/>
            <person name="Chen H."/>
            <person name="Yin W.L."/>
            <person name="Huang T."/>
            <person name="Niu S.C."/>
            <person name="Liu Z.J."/>
        </authorList>
    </citation>
    <scope>NUCLEOTIDE SEQUENCE [LARGE SCALE GENOMIC DNA]</scope>
    <source>
        <strain evidence="1">Lindl</strain>
    </source>
</reference>
<keyword evidence="2" id="KW-1185">Reference proteome</keyword>